<evidence type="ECO:0000313" key="2">
    <source>
        <dbReference type="EMBL" id="KJF45560.1"/>
    </source>
</evidence>
<dbReference type="OrthoDB" id="738440at2"/>
<dbReference type="AlphaFoldDB" id="A0A0D8JF62"/>
<name>A0A0D8JF62_9BACT</name>
<dbReference type="RefSeq" id="WP_045027945.1">
    <property type="nucleotide sequence ID" value="NZ_JRHC01000001.1"/>
</dbReference>
<dbReference type="EMBL" id="JRHC01000001">
    <property type="protein sequence ID" value="KJF45560.1"/>
    <property type="molecule type" value="Genomic_DNA"/>
</dbReference>
<dbReference type="Proteomes" id="UP000032544">
    <property type="component" value="Unassembled WGS sequence"/>
</dbReference>
<evidence type="ECO:0000256" key="1">
    <source>
        <dbReference type="SAM" id="SignalP"/>
    </source>
</evidence>
<accession>A0A0D8JF62</accession>
<dbReference type="PROSITE" id="PS51257">
    <property type="entry name" value="PROKAR_LIPOPROTEIN"/>
    <property type="match status" value="1"/>
</dbReference>
<organism evidence="2 3">
    <name type="scientific">Draconibacterium sediminis</name>
    <dbReference type="NCBI Taxonomy" id="1544798"/>
    <lineage>
        <taxon>Bacteria</taxon>
        <taxon>Pseudomonadati</taxon>
        <taxon>Bacteroidota</taxon>
        <taxon>Bacteroidia</taxon>
        <taxon>Marinilabiliales</taxon>
        <taxon>Prolixibacteraceae</taxon>
        <taxon>Draconibacterium</taxon>
    </lineage>
</organism>
<keyword evidence="2" id="KW-0449">Lipoprotein</keyword>
<feature type="signal peptide" evidence="1">
    <location>
        <begin position="1"/>
        <end position="17"/>
    </location>
</feature>
<comment type="caution">
    <text evidence="2">The sequence shown here is derived from an EMBL/GenBank/DDBJ whole genome shotgun (WGS) entry which is preliminary data.</text>
</comment>
<proteinExistence type="predicted"/>
<sequence>MKRVKLLPLLTMTALLAAGTLLFSACSDENEVPEMITGEANYALSLAYQGTEGNYTYYTVLFEDVMSGSLSAVGQGIDHLGYYTYNQVDDRIYATGGFELTDIIALEKNTDGELVETGGNSSFGNSLQDVVEAEDGMLLAIEMASSSDVITLHRINAETVTAESSVSTAVSEITDQSGPSYSGMVQSGDFLFVSFYISDPTTYTTAHTDVAQVAVFSYPGLQFVKVIEDDRTGPIGGFGTKSGLIKDETGNVYALSHTNPANGFSQFTKDPAILRINSGDSEFDSNYIFDFNTVTDSLTTAHLVYLGNNKVFVEMNTAKRSEQSAWADGPLKPAVLDLSAKTIDYISGVPEHSGLGRKLASTSLYDGQHIYMVVPEDVNSYVYQIDPVNYTATKGAEVQANFTAGFFKF</sequence>
<keyword evidence="1" id="KW-0732">Signal</keyword>
<protein>
    <submittedName>
        <fullName evidence="2">Lipoprotein</fullName>
    </submittedName>
</protein>
<reference evidence="2 3" key="1">
    <citation type="submission" date="2014-09" db="EMBL/GenBank/DDBJ databases">
        <title>Draft Genome Sequence of Draconibacterium sp. JN14CK-3.</title>
        <authorList>
            <person name="Dong C."/>
            <person name="Lai Q."/>
            <person name="Shao Z."/>
        </authorList>
    </citation>
    <scope>NUCLEOTIDE SEQUENCE [LARGE SCALE GENOMIC DNA]</scope>
    <source>
        <strain evidence="2 3">JN14CK-3</strain>
    </source>
</reference>
<feature type="chain" id="PRO_5002331074" evidence="1">
    <location>
        <begin position="18"/>
        <end position="409"/>
    </location>
</feature>
<dbReference type="STRING" id="1544798.LH29_09470"/>
<gene>
    <name evidence="2" type="ORF">LH29_09470</name>
</gene>
<evidence type="ECO:0000313" key="3">
    <source>
        <dbReference type="Proteomes" id="UP000032544"/>
    </source>
</evidence>
<keyword evidence="3" id="KW-1185">Reference proteome</keyword>